<evidence type="ECO:0000313" key="4">
    <source>
        <dbReference type="Proteomes" id="UP000092695"/>
    </source>
</evidence>
<protein>
    <submittedName>
        <fullName evidence="3">EBNA-1 nuclear protein</fullName>
    </submittedName>
</protein>
<dbReference type="RefSeq" id="WP_068613406.1">
    <property type="nucleotide sequence ID" value="NZ_CP016268.1"/>
</dbReference>
<dbReference type="PANTHER" id="PTHR40690:SF1">
    <property type="entry name" value="DUF1611 DOMAIN-CONTAINING PROTEIN"/>
    <property type="match status" value="1"/>
</dbReference>
<dbReference type="STRING" id="1548547.BA177_04420"/>
<dbReference type="OrthoDB" id="9778498at2"/>
<dbReference type="InterPro" id="IPR011669">
    <property type="entry name" value="DgcN-like"/>
</dbReference>
<reference evidence="3 4" key="1">
    <citation type="submission" date="2016-06" db="EMBL/GenBank/DDBJ databases">
        <title>Complete genome sequence of a deep-branching marine Gamma Proteobacterium Woeseia oceani type strain XK5.</title>
        <authorList>
            <person name="Mu D."/>
            <person name="Du Z."/>
        </authorList>
    </citation>
    <scope>NUCLEOTIDE SEQUENCE [LARGE SCALE GENOMIC DNA]</scope>
    <source>
        <strain evidence="3 4">XK5</strain>
    </source>
</reference>
<accession>A0A193LDP3</accession>
<dbReference type="Pfam" id="PF07755">
    <property type="entry name" value="DUF1611"/>
    <property type="match status" value="1"/>
</dbReference>
<dbReference type="InterPro" id="IPR027417">
    <property type="entry name" value="P-loop_NTPase"/>
</dbReference>
<evidence type="ECO:0000259" key="1">
    <source>
        <dbReference type="Pfam" id="PF07755"/>
    </source>
</evidence>
<organism evidence="3 4">
    <name type="scientific">Woeseia oceani</name>
    <dbReference type="NCBI Taxonomy" id="1548547"/>
    <lineage>
        <taxon>Bacteria</taxon>
        <taxon>Pseudomonadati</taxon>
        <taxon>Pseudomonadota</taxon>
        <taxon>Gammaproteobacteria</taxon>
        <taxon>Woeseiales</taxon>
        <taxon>Woeseiaceae</taxon>
        <taxon>Woeseia</taxon>
    </lineage>
</organism>
<evidence type="ECO:0000313" key="3">
    <source>
        <dbReference type="EMBL" id="ANO50561.1"/>
    </source>
</evidence>
<dbReference type="PANTHER" id="PTHR40690">
    <property type="entry name" value="GLL3100 PROTEIN"/>
    <property type="match status" value="1"/>
</dbReference>
<name>A0A193LDP3_9GAMM</name>
<dbReference type="NCBIfam" id="NF041892">
    <property type="entry name" value="DgcN"/>
    <property type="match status" value="1"/>
</dbReference>
<evidence type="ECO:0000259" key="2">
    <source>
        <dbReference type="Pfam" id="PF17396"/>
    </source>
</evidence>
<keyword evidence="4" id="KW-1185">Reference proteome</keyword>
<dbReference type="PIRSF" id="PIRSF026760">
    <property type="entry name" value="UCP026760"/>
    <property type="match status" value="1"/>
</dbReference>
<proteinExistence type="predicted"/>
<sequence length="340" mass="36112">MISSPYLLYLGSATDDLSVKTAIGVAAWRPELCIGEFQSEGCTVTLNLPRMDFEQAAAAGVQTVVLGVTNAGGVMNPQLIEHILEAIRAGLNVASGLHQRLRTHPTIAKEAALKGVELHDLRHPPEDLGVGTGVPRRGLRMLTVGSDCSVGKMYATLAIEREMHSRNIKANFRATGQTGILIAQSGIAVDAVVADFISGAAERLSPARDDDGWDLIEGQGSLFHPSFAGVSLGLLHGSQPDAIVLCHAPERPHMRGIASRALPSLQDCLNANLEAGRLTNPDIVAAGVAVNTSRLDPEQRQRCFDSIEDLLNLPCEDPVATGVKKITDNLIKCVDKSKAA</sequence>
<dbReference type="EMBL" id="CP016268">
    <property type="protein sequence ID" value="ANO50561.1"/>
    <property type="molecule type" value="Genomic_DNA"/>
</dbReference>
<gene>
    <name evidence="3" type="ORF">BA177_04420</name>
</gene>
<dbReference type="KEGG" id="woc:BA177_04420"/>
<dbReference type="InterPro" id="IPR035086">
    <property type="entry name" value="DgcN-like_C"/>
</dbReference>
<dbReference type="Pfam" id="PF17396">
    <property type="entry name" value="DUF1611_N"/>
    <property type="match status" value="1"/>
</dbReference>
<feature type="domain" description="D-glutamate N-acetyltransferase-like C-terminal" evidence="1">
    <location>
        <begin position="132"/>
        <end position="326"/>
    </location>
</feature>
<dbReference type="InterPro" id="IPR035402">
    <property type="entry name" value="DgcN-like_N"/>
</dbReference>
<dbReference type="Gene3D" id="3.40.50.720">
    <property type="entry name" value="NAD(P)-binding Rossmann-like Domain"/>
    <property type="match status" value="1"/>
</dbReference>
<dbReference type="Gene3D" id="3.40.50.300">
    <property type="entry name" value="P-loop containing nucleotide triphosphate hydrolases"/>
    <property type="match status" value="1"/>
</dbReference>
<feature type="domain" description="D-glutamate N-acetyltransferase-like N-terminal" evidence="2">
    <location>
        <begin position="41"/>
        <end position="124"/>
    </location>
</feature>
<dbReference type="Proteomes" id="UP000092695">
    <property type="component" value="Chromosome"/>
</dbReference>
<dbReference type="SUPFAM" id="SSF52540">
    <property type="entry name" value="P-loop containing nucleoside triphosphate hydrolases"/>
    <property type="match status" value="1"/>
</dbReference>
<dbReference type="AlphaFoldDB" id="A0A193LDP3"/>